<comment type="caution">
    <text evidence="1">The sequence shown here is derived from an EMBL/GenBank/DDBJ whole genome shotgun (WGS) entry which is preliminary data.</text>
</comment>
<accession>X1Q8W1</accession>
<reference evidence="1" key="1">
    <citation type="journal article" date="2014" name="Front. Microbiol.">
        <title>High frequency of phylogenetically diverse reductive dehalogenase-homologous genes in deep subseafloor sedimentary metagenomes.</title>
        <authorList>
            <person name="Kawai M."/>
            <person name="Futagami T."/>
            <person name="Toyoda A."/>
            <person name="Takaki Y."/>
            <person name="Nishi S."/>
            <person name="Hori S."/>
            <person name="Arai W."/>
            <person name="Tsubouchi T."/>
            <person name="Morono Y."/>
            <person name="Uchiyama I."/>
            <person name="Ito T."/>
            <person name="Fujiyama A."/>
            <person name="Inagaki F."/>
            <person name="Takami H."/>
        </authorList>
    </citation>
    <scope>NUCLEOTIDE SEQUENCE</scope>
    <source>
        <strain evidence="1">Expedition CK06-06</strain>
    </source>
</reference>
<gene>
    <name evidence="1" type="ORF">S12H4_05613</name>
</gene>
<organism evidence="1">
    <name type="scientific">marine sediment metagenome</name>
    <dbReference type="NCBI Taxonomy" id="412755"/>
    <lineage>
        <taxon>unclassified sequences</taxon>
        <taxon>metagenomes</taxon>
        <taxon>ecological metagenomes</taxon>
    </lineage>
</organism>
<sequence>MTSKGYALARAALVRTLTAYEGITTADGAFDGTATLIDSNLIGRNDFISEKTILIMSGDAKDEDKGATAFDKTDGKITLQGTGFKAQIKKGTVFRVLNISTVEIDVANMDAKIGTNTDAAGTTTLFAWLLKLFTQAGQGLVYYGKVTQIDDATHFRVAGLTGFGDAYFANTYRVYVVRDAAGGGADPQGKMQPCSVYASTDGIFTHTAFSTGLAVDDEVLLLHERIAEIKDLVDRLGAFTAAENLKAILGDLSTTKNLGGILGALTTTDNLKAILGAYTAAAPLEAAIDAIIAYVDELETRLTAVRAGYLDNINNADLANIIRQVAEAADTFSFDETSALEQDMVTVTITARAKIGGIWLDMVNVTQDTTIKVYHKVDGTNFREVSASAWATTDSDGVLVEGFTAYRDIKVTLTCGGGGGASVNVPYAIV</sequence>
<name>X1Q8W1_9ZZZZ</name>
<dbReference type="EMBL" id="BARW01001877">
    <property type="protein sequence ID" value="GAI64932.1"/>
    <property type="molecule type" value="Genomic_DNA"/>
</dbReference>
<evidence type="ECO:0000313" key="1">
    <source>
        <dbReference type="EMBL" id="GAI64932.1"/>
    </source>
</evidence>
<proteinExistence type="predicted"/>
<protein>
    <submittedName>
        <fullName evidence="1">Uncharacterized protein</fullName>
    </submittedName>
</protein>
<dbReference type="AlphaFoldDB" id="X1Q8W1"/>